<sequence>MTNCVVVLLLNDLSNGAKVLKAQKVQGRAKLSPIPGGSVPLGLRYKWQPIKGAFNAQRFFANHHHRIKSFAIPVRIHHHWRRIQARSRRIRKLEKKRKRSRI</sequence>
<dbReference type="EnsemblPlants" id="KEH22267">
    <property type="protein sequence ID" value="KEH22267"/>
    <property type="gene ID" value="MTR_7g035405"/>
</dbReference>
<reference evidence="1 3" key="2">
    <citation type="journal article" date="2014" name="BMC Genomics">
        <title>An improved genome release (version Mt4.0) for the model legume Medicago truncatula.</title>
        <authorList>
            <person name="Tang H."/>
            <person name="Krishnakumar V."/>
            <person name="Bidwell S."/>
            <person name="Rosen B."/>
            <person name="Chan A."/>
            <person name="Zhou S."/>
            <person name="Gentzbittel L."/>
            <person name="Childs K.L."/>
            <person name="Yandell M."/>
            <person name="Gundlach H."/>
            <person name="Mayer K.F."/>
            <person name="Schwartz D.C."/>
            <person name="Town C.D."/>
        </authorList>
    </citation>
    <scope>GENOME REANNOTATION</scope>
    <source>
        <strain evidence="1">A17</strain>
        <strain evidence="2 3">cv. Jemalong A17</strain>
    </source>
</reference>
<accession>A0A072TXV2</accession>
<proteinExistence type="predicted"/>
<dbReference type="EMBL" id="CM001223">
    <property type="protein sequence ID" value="KEH22267.1"/>
    <property type="molecule type" value="Genomic_DNA"/>
</dbReference>
<reference evidence="1 3" key="1">
    <citation type="journal article" date="2011" name="Nature">
        <title>The Medicago genome provides insight into the evolution of rhizobial symbioses.</title>
        <authorList>
            <person name="Young N.D."/>
            <person name="Debelle F."/>
            <person name="Oldroyd G.E."/>
            <person name="Geurts R."/>
            <person name="Cannon S.B."/>
            <person name="Udvardi M.K."/>
            <person name="Benedito V.A."/>
            <person name="Mayer K.F."/>
            <person name="Gouzy J."/>
            <person name="Schoof H."/>
            <person name="Van de Peer Y."/>
            <person name="Proost S."/>
            <person name="Cook D.R."/>
            <person name="Meyers B.C."/>
            <person name="Spannagl M."/>
            <person name="Cheung F."/>
            <person name="De Mita S."/>
            <person name="Krishnakumar V."/>
            <person name="Gundlach H."/>
            <person name="Zhou S."/>
            <person name="Mudge J."/>
            <person name="Bharti A.K."/>
            <person name="Murray J.D."/>
            <person name="Naoumkina M.A."/>
            <person name="Rosen B."/>
            <person name="Silverstein K.A."/>
            <person name="Tang H."/>
            <person name="Rombauts S."/>
            <person name="Zhao P.X."/>
            <person name="Zhou P."/>
            <person name="Barbe V."/>
            <person name="Bardou P."/>
            <person name="Bechner M."/>
            <person name="Bellec A."/>
            <person name="Berger A."/>
            <person name="Berges H."/>
            <person name="Bidwell S."/>
            <person name="Bisseling T."/>
            <person name="Choisne N."/>
            <person name="Couloux A."/>
            <person name="Denny R."/>
            <person name="Deshpande S."/>
            <person name="Dai X."/>
            <person name="Doyle J.J."/>
            <person name="Dudez A.M."/>
            <person name="Farmer A.D."/>
            <person name="Fouteau S."/>
            <person name="Franken C."/>
            <person name="Gibelin C."/>
            <person name="Gish J."/>
            <person name="Goldstein S."/>
            <person name="Gonzalez A.J."/>
            <person name="Green P.J."/>
            <person name="Hallab A."/>
            <person name="Hartog M."/>
            <person name="Hua A."/>
            <person name="Humphray S.J."/>
            <person name="Jeong D.H."/>
            <person name="Jing Y."/>
            <person name="Jocker A."/>
            <person name="Kenton S.M."/>
            <person name="Kim D.J."/>
            <person name="Klee K."/>
            <person name="Lai H."/>
            <person name="Lang C."/>
            <person name="Lin S."/>
            <person name="Macmil S.L."/>
            <person name="Magdelenat G."/>
            <person name="Matthews L."/>
            <person name="McCorrison J."/>
            <person name="Monaghan E.L."/>
            <person name="Mun J.H."/>
            <person name="Najar F.Z."/>
            <person name="Nicholson C."/>
            <person name="Noirot C."/>
            <person name="O'Bleness M."/>
            <person name="Paule C.R."/>
            <person name="Poulain J."/>
            <person name="Prion F."/>
            <person name="Qin B."/>
            <person name="Qu C."/>
            <person name="Retzel E.F."/>
            <person name="Riddle C."/>
            <person name="Sallet E."/>
            <person name="Samain S."/>
            <person name="Samson N."/>
            <person name="Sanders I."/>
            <person name="Saurat O."/>
            <person name="Scarpelli C."/>
            <person name="Schiex T."/>
            <person name="Segurens B."/>
            <person name="Severin A.J."/>
            <person name="Sherrier D.J."/>
            <person name="Shi R."/>
            <person name="Sims S."/>
            <person name="Singer S.R."/>
            <person name="Sinharoy S."/>
            <person name="Sterck L."/>
            <person name="Viollet A."/>
            <person name="Wang B.B."/>
            <person name="Wang K."/>
            <person name="Wang M."/>
            <person name="Wang X."/>
            <person name="Warfsmann J."/>
            <person name="Weissenbach J."/>
            <person name="White D.D."/>
            <person name="White J.D."/>
            <person name="Wiley G.B."/>
            <person name="Wincker P."/>
            <person name="Xing Y."/>
            <person name="Yang L."/>
            <person name="Yao Z."/>
            <person name="Ying F."/>
            <person name="Zhai J."/>
            <person name="Zhou L."/>
            <person name="Zuber A."/>
            <person name="Denarie J."/>
            <person name="Dixon R.A."/>
            <person name="May G.D."/>
            <person name="Schwartz D.C."/>
            <person name="Rogers J."/>
            <person name="Quetier F."/>
            <person name="Town C.D."/>
            <person name="Roe B.A."/>
        </authorList>
    </citation>
    <scope>NUCLEOTIDE SEQUENCE [LARGE SCALE GENOMIC DNA]</scope>
    <source>
        <strain evidence="1">A17</strain>
        <strain evidence="2 3">cv. Jemalong A17</strain>
    </source>
</reference>
<protein>
    <submittedName>
        <fullName evidence="1 2">Uncharacterized protein</fullName>
    </submittedName>
</protein>
<reference evidence="2" key="3">
    <citation type="submission" date="2015-04" db="UniProtKB">
        <authorList>
            <consortium name="EnsemblPlants"/>
        </authorList>
    </citation>
    <scope>IDENTIFICATION</scope>
    <source>
        <strain evidence="2">cv. Jemalong A17</strain>
    </source>
</reference>
<evidence type="ECO:0000313" key="1">
    <source>
        <dbReference type="EMBL" id="KEH22267.1"/>
    </source>
</evidence>
<organism evidence="1 3">
    <name type="scientific">Medicago truncatula</name>
    <name type="common">Barrel medic</name>
    <name type="synonym">Medicago tribuloides</name>
    <dbReference type="NCBI Taxonomy" id="3880"/>
    <lineage>
        <taxon>Eukaryota</taxon>
        <taxon>Viridiplantae</taxon>
        <taxon>Streptophyta</taxon>
        <taxon>Embryophyta</taxon>
        <taxon>Tracheophyta</taxon>
        <taxon>Spermatophyta</taxon>
        <taxon>Magnoliopsida</taxon>
        <taxon>eudicotyledons</taxon>
        <taxon>Gunneridae</taxon>
        <taxon>Pentapetalae</taxon>
        <taxon>rosids</taxon>
        <taxon>fabids</taxon>
        <taxon>Fabales</taxon>
        <taxon>Fabaceae</taxon>
        <taxon>Papilionoideae</taxon>
        <taxon>50 kb inversion clade</taxon>
        <taxon>NPAAA clade</taxon>
        <taxon>Hologalegina</taxon>
        <taxon>IRL clade</taxon>
        <taxon>Trifolieae</taxon>
        <taxon>Medicago</taxon>
    </lineage>
</organism>
<gene>
    <name evidence="1" type="ordered locus">MTR_7g035405</name>
</gene>
<keyword evidence="3" id="KW-1185">Reference proteome</keyword>
<evidence type="ECO:0000313" key="3">
    <source>
        <dbReference type="Proteomes" id="UP000002051"/>
    </source>
</evidence>
<dbReference type="Proteomes" id="UP000002051">
    <property type="component" value="Unassembled WGS sequence"/>
</dbReference>
<dbReference type="HOGENOM" id="CLU_2281645_0_0_1"/>
<dbReference type="AlphaFoldDB" id="A0A072TXV2"/>
<evidence type="ECO:0000313" key="2">
    <source>
        <dbReference type="EnsemblPlants" id="KEH22267"/>
    </source>
</evidence>
<dbReference type="PaxDb" id="3880-AES66285"/>
<name>A0A072TXV2_MEDTR</name>